<evidence type="ECO:0000256" key="1">
    <source>
        <dbReference type="SAM" id="SignalP"/>
    </source>
</evidence>
<dbReference type="PANTHER" id="PTHR33286">
    <property type="entry name" value="BIFUNCTIONAL INHIBITOR/LIPID-TRANSFER PROTEIN/SEED STORAGE 2S ALBUMIN SUPERFAMILY PROTEIN"/>
    <property type="match status" value="1"/>
</dbReference>
<feature type="domain" description="Bifunctional inhibitor/plant lipid transfer protein/seed storage helical" evidence="2">
    <location>
        <begin position="15"/>
        <end position="107"/>
    </location>
</feature>
<reference evidence="3 4" key="1">
    <citation type="journal article" date="2016" name="G3 (Bethesda)">
        <title>First Draft Assembly and Annotation of the Genome of a California Endemic Oak Quercus lobata Nee (Fagaceae).</title>
        <authorList>
            <person name="Sork V.L."/>
            <person name="Fitz-Gibbon S.T."/>
            <person name="Puiu D."/>
            <person name="Crepeau M."/>
            <person name="Gugger P.F."/>
            <person name="Sherman R."/>
            <person name="Stevens K."/>
            <person name="Langley C.H."/>
            <person name="Pellegrini M."/>
            <person name="Salzberg S.L."/>
        </authorList>
    </citation>
    <scope>NUCLEOTIDE SEQUENCE [LARGE SCALE GENOMIC DNA]</scope>
    <source>
        <strain evidence="3 4">cv. SW786</strain>
    </source>
</reference>
<sequence>MAIANMKSLALAMLMVVASILLISGNHKVSAKCQGSIPNLISKCSTFVKKAGPENPPSADCCAVVMGLDIPCVCNLVTQAIENMISMDKAVYVGRTCGLSIQSGQKCGSKSVN</sequence>
<dbReference type="PANTHER" id="PTHR33286:SF1">
    <property type="entry name" value="OS01G0800600 PROTEIN"/>
    <property type="match status" value="1"/>
</dbReference>
<evidence type="ECO:0000313" key="4">
    <source>
        <dbReference type="Proteomes" id="UP000594261"/>
    </source>
</evidence>
<evidence type="ECO:0000313" key="3">
    <source>
        <dbReference type="EnsemblPlants" id="QL01p026935:mrna:CDS:1"/>
    </source>
</evidence>
<dbReference type="OMA" id="EAMISME"/>
<dbReference type="InterPro" id="IPR016140">
    <property type="entry name" value="Bifunc_inhib/LTP/seed_store"/>
</dbReference>
<dbReference type="Pfam" id="PF14368">
    <property type="entry name" value="LTP_2"/>
    <property type="match status" value="1"/>
</dbReference>
<name>A0A7N2KNQ7_QUELO</name>
<dbReference type="InParanoid" id="A0A7N2KNQ7"/>
<dbReference type="AlphaFoldDB" id="A0A7N2KNQ7"/>
<protein>
    <recommendedName>
        <fullName evidence="2">Bifunctional inhibitor/plant lipid transfer protein/seed storage helical domain-containing protein</fullName>
    </recommendedName>
</protein>
<dbReference type="Gramene" id="QL01p026935:mrna">
    <property type="protein sequence ID" value="QL01p026935:mrna:CDS:1"/>
    <property type="gene ID" value="QL01p026935"/>
</dbReference>
<feature type="chain" id="PRO_5029676309" description="Bifunctional inhibitor/plant lipid transfer protein/seed storage helical domain-containing protein" evidence="1">
    <location>
        <begin position="32"/>
        <end position="113"/>
    </location>
</feature>
<dbReference type="InterPro" id="IPR044741">
    <property type="entry name" value="NsLTP-like"/>
</dbReference>
<dbReference type="Gene3D" id="1.10.110.10">
    <property type="entry name" value="Plant lipid-transfer and hydrophobic proteins"/>
    <property type="match status" value="1"/>
</dbReference>
<evidence type="ECO:0000259" key="2">
    <source>
        <dbReference type="Pfam" id="PF14368"/>
    </source>
</evidence>
<keyword evidence="4" id="KW-1185">Reference proteome</keyword>
<dbReference type="CDD" id="cd04660">
    <property type="entry name" value="nsLTP_like"/>
    <property type="match status" value="1"/>
</dbReference>
<dbReference type="EMBL" id="LRBV02000001">
    <property type="status" value="NOT_ANNOTATED_CDS"/>
    <property type="molecule type" value="Genomic_DNA"/>
</dbReference>
<dbReference type="SUPFAM" id="SSF47699">
    <property type="entry name" value="Bifunctional inhibitor/lipid-transfer protein/seed storage 2S albumin"/>
    <property type="match status" value="1"/>
</dbReference>
<dbReference type="EnsemblPlants" id="QL01p026935:mrna">
    <property type="protein sequence ID" value="QL01p026935:mrna:CDS:1"/>
    <property type="gene ID" value="QL01p026935"/>
</dbReference>
<feature type="signal peptide" evidence="1">
    <location>
        <begin position="1"/>
        <end position="31"/>
    </location>
</feature>
<dbReference type="Proteomes" id="UP000594261">
    <property type="component" value="Chromosome 1"/>
</dbReference>
<organism evidence="3 4">
    <name type="scientific">Quercus lobata</name>
    <name type="common">Valley oak</name>
    <dbReference type="NCBI Taxonomy" id="97700"/>
    <lineage>
        <taxon>Eukaryota</taxon>
        <taxon>Viridiplantae</taxon>
        <taxon>Streptophyta</taxon>
        <taxon>Embryophyta</taxon>
        <taxon>Tracheophyta</taxon>
        <taxon>Spermatophyta</taxon>
        <taxon>Magnoliopsida</taxon>
        <taxon>eudicotyledons</taxon>
        <taxon>Gunneridae</taxon>
        <taxon>Pentapetalae</taxon>
        <taxon>rosids</taxon>
        <taxon>fabids</taxon>
        <taxon>Fagales</taxon>
        <taxon>Fagaceae</taxon>
        <taxon>Quercus</taxon>
    </lineage>
</organism>
<keyword evidence="1" id="KW-0732">Signal</keyword>
<reference evidence="3" key="2">
    <citation type="submission" date="2021-01" db="UniProtKB">
        <authorList>
            <consortium name="EnsemblPlants"/>
        </authorList>
    </citation>
    <scope>IDENTIFICATION</scope>
</reference>
<accession>A0A7N2KNQ7</accession>
<proteinExistence type="predicted"/>
<dbReference type="InterPro" id="IPR036312">
    <property type="entry name" value="Bifun_inhib/LTP/seed_sf"/>
</dbReference>